<dbReference type="Pfam" id="PF13231">
    <property type="entry name" value="PMT_2"/>
    <property type="match status" value="1"/>
</dbReference>
<evidence type="ECO:0000256" key="5">
    <source>
        <dbReference type="ARBA" id="ARBA00022692"/>
    </source>
</evidence>
<evidence type="ECO:0000256" key="1">
    <source>
        <dbReference type="ARBA" id="ARBA00004651"/>
    </source>
</evidence>
<evidence type="ECO:0000256" key="6">
    <source>
        <dbReference type="ARBA" id="ARBA00022989"/>
    </source>
</evidence>
<feature type="transmembrane region" description="Helical" evidence="9">
    <location>
        <begin position="138"/>
        <end position="160"/>
    </location>
</feature>
<feature type="region of interest" description="Disordered" evidence="8">
    <location>
        <begin position="1"/>
        <end position="64"/>
    </location>
</feature>
<keyword evidence="6 9" id="KW-1133">Transmembrane helix</keyword>
<keyword evidence="3 11" id="KW-0328">Glycosyltransferase</keyword>
<dbReference type="AlphaFoldDB" id="A0A7W7PI32"/>
<dbReference type="EC" id="2.4.1.-" evidence="11"/>
<name>A0A7W7PI32_STRNE</name>
<dbReference type="GO" id="GO:0005886">
    <property type="term" value="C:plasma membrane"/>
    <property type="evidence" value="ECO:0007669"/>
    <property type="project" value="UniProtKB-SubCell"/>
</dbReference>
<feature type="transmembrane region" description="Helical" evidence="9">
    <location>
        <begin position="328"/>
        <end position="349"/>
    </location>
</feature>
<keyword evidence="2" id="KW-1003">Cell membrane</keyword>
<evidence type="ECO:0000256" key="9">
    <source>
        <dbReference type="SAM" id="Phobius"/>
    </source>
</evidence>
<accession>A0A7W7PI32</accession>
<dbReference type="GO" id="GO:0010041">
    <property type="term" value="P:response to iron(III) ion"/>
    <property type="evidence" value="ECO:0007669"/>
    <property type="project" value="TreeGrafter"/>
</dbReference>
<feature type="domain" description="Glycosyltransferase RgtA/B/C/D-like" evidence="10">
    <location>
        <begin position="126"/>
        <end position="270"/>
    </location>
</feature>
<feature type="transmembrane region" description="Helical" evidence="9">
    <location>
        <begin position="221"/>
        <end position="244"/>
    </location>
</feature>
<evidence type="ECO:0000256" key="4">
    <source>
        <dbReference type="ARBA" id="ARBA00022679"/>
    </source>
</evidence>
<dbReference type="PANTHER" id="PTHR33908:SF3">
    <property type="entry name" value="UNDECAPRENYL PHOSPHATE-ALPHA-4-AMINO-4-DEOXY-L-ARABINOSE ARABINOSYL TRANSFERASE"/>
    <property type="match status" value="1"/>
</dbReference>
<evidence type="ECO:0000259" key="10">
    <source>
        <dbReference type="Pfam" id="PF13231"/>
    </source>
</evidence>
<feature type="transmembrane region" description="Helical" evidence="9">
    <location>
        <begin position="256"/>
        <end position="275"/>
    </location>
</feature>
<keyword evidence="7 9" id="KW-0472">Membrane</keyword>
<reference evidence="11 12" key="1">
    <citation type="submission" date="2020-08" db="EMBL/GenBank/DDBJ databases">
        <title>Genomic Encyclopedia of Type Strains, Phase III (KMG-III): the genomes of soil and plant-associated and newly described type strains.</title>
        <authorList>
            <person name="Whitman W."/>
        </authorList>
    </citation>
    <scope>NUCLEOTIDE SEQUENCE [LARGE SCALE GENOMIC DNA]</scope>
    <source>
        <strain evidence="11 12">CECT 3265</strain>
    </source>
</reference>
<dbReference type="GO" id="GO:0016763">
    <property type="term" value="F:pentosyltransferase activity"/>
    <property type="evidence" value="ECO:0007669"/>
    <property type="project" value="TreeGrafter"/>
</dbReference>
<evidence type="ECO:0000313" key="11">
    <source>
        <dbReference type="EMBL" id="MBB4890659.1"/>
    </source>
</evidence>
<gene>
    <name evidence="11" type="ORF">FHS38_006748</name>
</gene>
<protein>
    <submittedName>
        <fullName evidence="11">Mannosyltransferase</fullName>
        <ecNumber evidence="11">2.4.1.-</ecNumber>
    </submittedName>
</protein>
<keyword evidence="12" id="KW-1185">Reference proteome</keyword>
<dbReference type="RefSeq" id="WP_229822893.1">
    <property type="nucleotide sequence ID" value="NZ_BMRW01000021.1"/>
</dbReference>
<dbReference type="PANTHER" id="PTHR33908">
    <property type="entry name" value="MANNOSYLTRANSFERASE YKCB-RELATED"/>
    <property type="match status" value="1"/>
</dbReference>
<comment type="caution">
    <text evidence="11">The sequence shown here is derived from an EMBL/GenBank/DDBJ whole genome shotgun (WGS) entry which is preliminary data.</text>
</comment>
<evidence type="ECO:0000256" key="3">
    <source>
        <dbReference type="ARBA" id="ARBA00022676"/>
    </source>
</evidence>
<dbReference type="EMBL" id="JACHJG010000022">
    <property type="protein sequence ID" value="MBB4890659.1"/>
    <property type="molecule type" value="Genomic_DNA"/>
</dbReference>
<feature type="compositionally biased region" description="Gly residues" evidence="8">
    <location>
        <begin position="1"/>
        <end position="11"/>
    </location>
</feature>
<keyword evidence="4 11" id="KW-0808">Transferase</keyword>
<dbReference type="GO" id="GO:0009103">
    <property type="term" value="P:lipopolysaccharide biosynthetic process"/>
    <property type="evidence" value="ECO:0007669"/>
    <property type="project" value="UniProtKB-ARBA"/>
</dbReference>
<evidence type="ECO:0000313" key="12">
    <source>
        <dbReference type="Proteomes" id="UP000556436"/>
    </source>
</evidence>
<dbReference type="InterPro" id="IPR038731">
    <property type="entry name" value="RgtA/B/C-like"/>
</dbReference>
<evidence type="ECO:0000256" key="8">
    <source>
        <dbReference type="SAM" id="MobiDB-lite"/>
    </source>
</evidence>
<comment type="subcellular location">
    <subcellularLocation>
        <location evidence="1">Cell membrane</location>
        <topology evidence="1">Multi-pass membrane protein</topology>
    </subcellularLocation>
</comment>
<keyword evidence="5 9" id="KW-0812">Transmembrane</keyword>
<feature type="transmembrane region" description="Helical" evidence="9">
    <location>
        <begin position="296"/>
        <end position="322"/>
    </location>
</feature>
<sequence>MKGGTGMGRTGLTGLAGLVGPARRRPAATDPQPDGMPGGMPDGDGVPEEVPGRAAGPSPRGGRRRTAVAAVLAPAVVMLALGLWGLDRGTMWRDESATFQVARRSLPEIRHLLGTVDAVHGLYYLLMHAVAAVREDELALRVPSVLAAAATAALVGAIGCRLARPRVGLWAGLLYATTPFVSHYAQEGRSYALVATGAALATWLLIRAVEHPSYGRWAGYGAAVGVTALLHEFAILLLAAHGLTLLLSRVTWRIRRGWGCAASAAALVLLPLALFSQGQSGQVSWIRTPGPEEAEALLRAFAGPGDTVLAGTLLLIAVALLAPRPRTGALHLSAVALPLALVPPVLLYAAAQWQPLFLDRYLLFGLAGVPLLAAAGADRLLGLLPLSPHGRRAVAAAGVALVAAAFVGQLPEQERERLPASRGDELARTASVVGRLARPGDAVLFLPLHERRVALAYPQDFTGLRDLTLKRSPAASGTLFGEEVPAAELRARLARLPASGRVWVVADTNVGDRWIRSQRAEHAKTTVLGELYREESSVFVRGGAVSLYVRRQAPPPQARDRLI</sequence>
<proteinExistence type="predicted"/>
<organism evidence="11 12">
    <name type="scientific">Streptomyces netropsis</name>
    <name type="common">Streptoverticillium netropsis</name>
    <dbReference type="NCBI Taxonomy" id="55404"/>
    <lineage>
        <taxon>Bacteria</taxon>
        <taxon>Bacillati</taxon>
        <taxon>Actinomycetota</taxon>
        <taxon>Actinomycetes</taxon>
        <taxon>Kitasatosporales</taxon>
        <taxon>Streptomycetaceae</taxon>
        <taxon>Streptomyces</taxon>
    </lineage>
</organism>
<feature type="transmembrane region" description="Helical" evidence="9">
    <location>
        <begin position="67"/>
        <end position="86"/>
    </location>
</feature>
<dbReference type="InterPro" id="IPR050297">
    <property type="entry name" value="LipidA_mod_glycosyltrf_83"/>
</dbReference>
<evidence type="ECO:0000256" key="2">
    <source>
        <dbReference type="ARBA" id="ARBA00022475"/>
    </source>
</evidence>
<feature type="transmembrane region" description="Helical" evidence="9">
    <location>
        <begin position="361"/>
        <end position="381"/>
    </location>
</feature>
<feature type="transmembrane region" description="Helical" evidence="9">
    <location>
        <begin position="191"/>
        <end position="209"/>
    </location>
</feature>
<dbReference type="Proteomes" id="UP000556436">
    <property type="component" value="Unassembled WGS sequence"/>
</dbReference>
<evidence type="ECO:0000256" key="7">
    <source>
        <dbReference type="ARBA" id="ARBA00023136"/>
    </source>
</evidence>